<dbReference type="PROSITE" id="PS00028">
    <property type="entry name" value="ZINC_FINGER_C2H2_1"/>
    <property type="match status" value="1"/>
</dbReference>
<evidence type="ECO:0000256" key="1">
    <source>
        <dbReference type="SAM" id="MobiDB-lite"/>
    </source>
</evidence>
<reference evidence="3" key="1">
    <citation type="submission" date="2020-06" db="EMBL/GenBank/DDBJ databases">
        <authorList>
            <consortium name="Wellcome Sanger Institute Data Sharing"/>
        </authorList>
    </citation>
    <scope>NUCLEOTIDE SEQUENCE [LARGE SCALE GENOMIC DNA]</scope>
</reference>
<feature type="region of interest" description="Disordered" evidence="1">
    <location>
        <begin position="279"/>
        <end position="318"/>
    </location>
</feature>
<gene>
    <name evidence="3" type="primary">si:ch211-13c6.2</name>
</gene>
<dbReference type="Ensembl" id="ENSGWIT00000004057.1">
    <property type="protein sequence ID" value="ENSGWIP00000003764.1"/>
    <property type="gene ID" value="ENSGWIG00000002039.1"/>
</dbReference>
<feature type="domain" description="C2H2-type" evidence="2">
    <location>
        <begin position="17"/>
        <end position="39"/>
    </location>
</feature>
<name>A0A8C5FZJ9_GOUWI</name>
<dbReference type="InterPro" id="IPR013087">
    <property type="entry name" value="Znf_C2H2_type"/>
</dbReference>
<feature type="compositionally biased region" description="Basic and acidic residues" evidence="1">
    <location>
        <begin position="359"/>
        <end position="387"/>
    </location>
</feature>
<evidence type="ECO:0000259" key="2">
    <source>
        <dbReference type="PROSITE" id="PS00028"/>
    </source>
</evidence>
<feature type="region of interest" description="Disordered" evidence="1">
    <location>
        <begin position="358"/>
        <end position="394"/>
    </location>
</feature>
<reference evidence="3" key="3">
    <citation type="submission" date="2025-09" db="UniProtKB">
        <authorList>
            <consortium name="Ensembl"/>
        </authorList>
    </citation>
    <scope>IDENTIFICATION</scope>
</reference>
<feature type="compositionally biased region" description="Basic and acidic residues" evidence="1">
    <location>
        <begin position="298"/>
        <end position="310"/>
    </location>
</feature>
<dbReference type="InterPro" id="IPR036236">
    <property type="entry name" value="Znf_C2H2_sf"/>
</dbReference>
<reference evidence="3" key="2">
    <citation type="submission" date="2025-08" db="UniProtKB">
        <authorList>
            <consortium name="Ensembl"/>
        </authorList>
    </citation>
    <scope>IDENTIFICATION</scope>
</reference>
<feature type="compositionally biased region" description="Basic and acidic residues" evidence="1">
    <location>
        <begin position="565"/>
        <end position="582"/>
    </location>
</feature>
<dbReference type="SUPFAM" id="SSF57667">
    <property type="entry name" value="beta-beta-alpha zinc fingers"/>
    <property type="match status" value="1"/>
</dbReference>
<evidence type="ECO:0000313" key="3">
    <source>
        <dbReference type="Ensembl" id="ENSGWIP00000003764.1"/>
    </source>
</evidence>
<organism evidence="3 4">
    <name type="scientific">Gouania willdenowi</name>
    <name type="common">Blunt-snouted clingfish</name>
    <name type="synonym">Lepadogaster willdenowi</name>
    <dbReference type="NCBI Taxonomy" id="441366"/>
    <lineage>
        <taxon>Eukaryota</taxon>
        <taxon>Metazoa</taxon>
        <taxon>Chordata</taxon>
        <taxon>Craniata</taxon>
        <taxon>Vertebrata</taxon>
        <taxon>Euteleostomi</taxon>
        <taxon>Actinopterygii</taxon>
        <taxon>Neopterygii</taxon>
        <taxon>Teleostei</taxon>
        <taxon>Neoteleostei</taxon>
        <taxon>Acanthomorphata</taxon>
        <taxon>Ovalentaria</taxon>
        <taxon>Blenniimorphae</taxon>
        <taxon>Blenniiformes</taxon>
        <taxon>Gobiesocoidei</taxon>
        <taxon>Gobiesocidae</taxon>
        <taxon>Gobiesocinae</taxon>
        <taxon>Gouania</taxon>
    </lineage>
</organism>
<sequence length="719" mass="84050">MDDLETPYEAEVNFIECKVCNKSIRGETLYKIHLTTATHVKKEESLMSGDGPQYVPKFKDILEYLDYLKLDEPIVGLECLVELPSDSLSGPNYTCTLCCATTNISEMVNHVIGRKHRQRYVEVKRKDLVTWDTEQFQKKGGKVIRAKAEIIERQDGRGCPKTSVKSEVVGKLSNKKAQPSIAPNKNKWIPQKSELVPPLLPEFRNYHKPSPNQRVALGFQNPPMFHPDEEAMDRQRQLDMNDSFGFNHREEGLHRAENMGSQVFREGDLYSPHDPYDEPFAKDPIRGAPFGSSFLPRAEYREEMPRDRNDPFPFYQDRNPFEEAFPEREAPREYFHQGDHGQVYRPEYEQTQMYSKGENWSRERDHSDYDHLNRSPRQDLSEPEPKRRILSSSIDGGDRLCSIIKDYRHQKQRPHQEEPRKEVEAAQTISDIPEPFKKFLSRASNDNPGKRKRVSRFTDASAEEVKMTNEMMSGSHGSLHGNFNVAQRRANVPLRPETEVPLYSEQYRELQNLKYTESHQREAPDSQSVFDMLQNVEINTAEEAELLKSKLCSLLREFKSKGLEKTKSPNREYDLKTYDYPKQEPQQLRQQYERTMRKSSNPGPQDTYFEDRGRALNQRGHTPEGMQQDFPHSSRGEPRHRNRSSYEALERVLNSNLDKPPYRAERFQEPLRSWDYKSPGEEPYDPFTMEEEYRTQRDTRYSNSLEKITSTLLELVSRK</sequence>
<dbReference type="OrthoDB" id="5877502at2759"/>
<dbReference type="Proteomes" id="UP000694680">
    <property type="component" value="Chromosome 11"/>
</dbReference>
<accession>A0A8C5FZJ9</accession>
<evidence type="ECO:0000313" key="4">
    <source>
        <dbReference type="Proteomes" id="UP000694680"/>
    </source>
</evidence>
<proteinExistence type="predicted"/>
<protein>
    <submittedName>
        <fullName evidence="3">Uncharacterized LOC114472332</fullName>
    </submittedName>
</protein>
<keyword evidence="4" id="KW-1185">Reference proteome</keyword>
<feature type="region of interest" description="Disordered" evidence="1">
    <location>
        <begin position="565"/>
        <end position="645"/>
    </location>
</feature>
<dbReference type="AlphaFoldDB" id="A0A8C5FZJ9"/>